<dbReference type="EMBL" id="CP066701">
    <property type="protein sequence ID" value="QQX24844.1"/>
    <property type="molecule type" value="Genomic_DNA"/>
</dbReference>
<evidence type="ECO:0000256" key="2">
    <source>
        <dbReference type="SAM" id="SignalP"/>
    </source>
</evidence>
<evidence type="ECO:0000313" key="3">
    <source>
        <dbReference type="EMBL" id="QQX24844.1"/>
    </source>
</evidence>
<organism evidence="3 4">
    <name type="scientific">Heyndrickxia sporothermodurans</name>
    <dbReference type="NCBI Taxonomy" id="46224"/>
    <lineage>
        <taxon>Bacteria</taxon>
        <taxon>Bacillati</taxon>
        <taxon>Bacillota</taxon>
        <taxon>Bacilli</taxon>
        <taxon>Bacillales</taxon>
        <taxon>Bacillaceae</taxon>
        <taxon>Heyndrickxia</taxon>
    </lineage>
</organism>
<name>A0AB37HBY5_9BACI</name>
<keyword evidence="2" id="KW-0732">Signal</keyword>
<protein>
    <submittedName>
        <fullName evidence="3">Uncharacterized protein</fullName>
    </submittedName>
</protein>
<reference evidence="3 4" key="1">
    <citation type="submission" date="2020-12" db="EMBL/GenBank/DDBJ databases">
        <title>Taxonomic evaluation of the Bacillus sporothermodurans group of bacteria based on whole genome sequences.</title>
        <authorList>
            <person name="Fiedler G."/>
            <person name="Herbstmann A.-D."/>
            <person name="Doll E."/>
            <person name="Wenning M."/>
            <person name="Brinks E."/>
            <person name="Kabisch J."/>
            <person name="Breitenwieser F."/>
            <person name="Lappann M."/>
            <person name="Boehnlein C."/>
            <person name="Franz C."/>
        </authorList>
    </citation>
    <scope>NUCLEOTIDE SEQUENCE [LARGE SCALE GENOMIC DNA]</scope>
    <source>
        <strain evidence="3 4">DSM 10599</strain>
    </source>
</reference>
<feature type="region of interest" description="Disordered" evidence="1">
    <location>
        <begin position="25"/>
        <end position="56"/>
    </location>
</feature>
<sequence length="82" mass="9261">MQRKSIRLIVVGLFIIILAACHSNQNTSGENGKENEEKTEKKGTVKEEKPETTEAVVPEETYKELDFQNVTWGFGTPDLDLH</sequence>
<dbReference type="GeneID" id="62500228"/>
<dbReference type="PROSITE" id="PS51257">
    <property type="entry name" value="PROKAR_LIPOPROTEIN"/>
    <property type="match status" value="1"/>
</dbReference>
<accession>A0AB37HBY5</accession>
<proteinExistence type="predicted"/>
<feature type="compositionally biased region" description="Basic and acidic residues" evidence="1">
    <location>
        <begin position="31"/>
        <end position="52"/>
    </location>
</feature>
<gene>
    <name evidence="3" type="ORF">JGZ69_19215</name>
</gene>
<dbReference type="KEGG" id="hspo:JGZ69_19215"/>
<evidence type="ECO:0000313" key="4">
    <source>
        <dbReference type="Proteomes" id="UP000595512"/>
    </source>
</evidence>
<feature type="signal peptide" evidence="2">
    <location>
        <begin position="1"/>
        <end position="19"/>
    </location>
</feature>
<feature type="chain" id="PRO_5044199936" evidence="2">
    <location>
        <begin position="20"/>
        <end position="82"/>
    </location>
</feature>
<evidence type="ECO:0000256" key="1">
    <source>
        <dbReference type="SAM" id="MobiDB-lite"/>
    </source>
</evidence>
<dbReference type="Proteomes" id="UP000595512">
    <property type="component" value="Chromosome"/>
</dbReference>
<dbReference type="AlphaFoldDB" id="A0AB37HBY5"/>
<dbReference type="RefSeq" id="WP_107919799.1">
    <property type="nucleotide sequence ID" value="NZ_CP066701.1"/>
</dbReference>